<sequence length="123" mass="14307">MIPLMEPGNLQHINWASYVLRTLTESSSKVKHDLLMSLETITLDDGCLLLLQIIYLYNVDFGAENTFHTRKPRIVDFSYTTRLTELDKYISVEDSIEKYDFRMLRPAWAINYSRGDKGCCCCK</sequence>
<name>A0A0A9DQ70_ARUDO</name>
<reference evidence="1" key="2">
    <citation type="journal article" date="2015" name="Data Brief">
        <title>Shoot transcriptome of the giant reed, Arundo donax.</title>
        <authorList>
            <person name="Barrero R.A."/>
            <person name="Guerrero F.D."/>
            <person name="Moolhuijzen P."/>
            <person name="Goolsby J.A."/>
            <person name="Tidwell J."/>
            <person name="Bellgard S.E."/>
            <person name="Bellgard M.I."/>
        </authorList>
    </citation>
    <scope>NUCLEOTIDE SEQUENCE</scope>
    <source>
        <tissue evidence="1">Shoot tissue taken approximately 20 cm above the soil surface</tissue>
    </source>
</reference>
<dbReference type="EMBL" id="GBRH01215347">
    <property type="protein sequence ID" value="JAD82548.1"/>
    <property type="molecule type" value="Transcribed_RNA"/>
</dbReference>
<reference evidence="1" key="1">
    <citation type="submission" date="2014-09" db="EMBL/GenBank/DDBJ databases">
        <authorList>
            <person name="Magalhaes I.L.F."/>
            <person name="Oliveira U."/>
            <person name="Santos F.R."/>
            <person name="Vidigal T.H.D.A."/>
            <person name="Brescovit A.D."/>
            <person name="Santos A.J."/>
        </authorList>
    </citation>
    <scope>NUCLEOTIDE SEQUENCE</scope>
    <source>
        <tissue evidence="1">Shoot tissue taken approximately 20 cm above the soil surface</tissue>
    </source>
</reference>
<dbReference type="EMBL" id="GBRH01211978">
    <property type="protein sequence ID" value="JAD85917.1"/>
    <property type="molecule type" value="Transcribed_RNA"/>
</dbReference>
<accession>A0A0A9DQ70</accession>
<organism evidence="1">
    <name type="scientific">Arundo donax</name>
    <name type="common">Giant reed</name>
    <name type="synonym">Donax arundinaceus</name>
    <dbReference type="NCBI Taxonomy" id="35708"/>
    <lineage>
        <taxon>Eukaryota</taxon>
        <taxon>Viridiplantae</taxon>
        <taxon>Streptophyta</taxon>
        <taxon>Embryophyta</taxon>
        <taxon>Tracheophyta</taxon>
        <taxon>Spermatophyta</taxon>
        <taxon>Magnoliopsida</taxon>
        <taxon>Liliopsida</taxon>
        <taxon>Poales</taxon>
        <taxon>Poaceae</taxon>
        <taxon>PACMAD clade</taxon>
        <taxon>Arundinoideae</taxon>
        <taxon>Arundineae</taxon>
        <taxon>Arundo</taxon>
    </lineage>
</organism>
<dbReference type="AlphaFoldDB" id="A0A0A9DQ70"/>
<evidence type="ECO:0000313" key="1">
    <source>
        <dbReference type="EMBL" id="JAD85917.1"/>
    </source>
</evidence>
<proteinExistence type="predicted"/>
<protein>
    <submittedName>
        <fullName evidence="1">Uncharacterized protein</fullName>
    </submittedName>
</protein>